<protein>
    <submittedName>
        <fullName evidence="1">Uncharacterized protein</fullName>
    </submittedName>
</protein>
<comment type="caution">
    <text evidence="1">The sequence shown here is derived from an EMBL/GenBank/DDBJ whole genome shotgun (WGS) entry which is preliminary data.</text>
</comment>
<dbReference type="Proteomes" id="UP000489600">
    <property type="component" value="Unassembled WGS sequence"/>
</dbReference>
<organism evidence="1 2">
    <name type="scientific">Arabis nemorensis</name>
    <dbReference type="NCBI Taxonomy" id="586526"/>
    <lineage>
        <taxon>Eukaryota</taxon>
        <taxon>Viridiplantae</taxon>
        <taxon>Streptophyta</taxon>
        <taxon>Embryophyta</taxon>
        <taxon>Tracheophyta</taxon>
        <taxon>Spermatophyta</taxon>
        <taxon>Magnoliopsida</taxon>
        <taxon>eudicotyledons</taxon>
        <taxon>Gunneridae</taxon>
        <taxon>Pentapetalae</taxon>
        <taxon>rosids</taxon>
        <taxon>malvids</taxon>
        <taxon>Brassicales</taxon>
        <taxon>Brassicaceae</taxon>
        <taxon>Arabideae</taxon>
        <taxon>Arabis</taxon>
    </lineage>
</organism>
<keyword evidence="2" id="KW-1185">Reference proteome</keyword>
<dbReference type="OrthoDB" id="1052291at2759"/>
<reference evidence="1" key="1">
    <citation type="submission" date="2019-07" db="EMBL/GenBank/DDBJ databases">
        <authorList>
            <person name="Dittberner H."/>
        </authorList>
    </citation>
    <scope>NUCLEOTIDE SEQUENCE [LARGE SCALE GENOMIC DNA]</scope>
</reference>
<dbReference type="AlphaFoldDB" id="A0A565BTN0"/>
<accession>A0A565BTN0</accession>
<name>A0A565BTN0_9BRAS</name>
<gene>
    <name evidence="1" type="ORF">ANE_LOCUS15160</name>
</gene>
<sequence>MEISHIFFFFFPTQSELGFDPQHRTSMSYQRRVLRRLERFRVEQLCPSRGNGLVFLNPVATLRLPFRLIGNVTKGLSHIVKLMSSTSSVFFLFVFDSMLGALHWLAEDGPVVAYNPNDQKTCLFIHRSQEIHHAYYGGDAAVSETLTISMSHLRILQLVEAAGHRHLSIWTLVDYKQSIWKQEHDPISFTDLPWLQDWRTSSTQHNTSLLLVGFRKNQKTRERILYPQPLCCHPYNPQLVYFCLSESIVSLDVATKKLQLITRLSKRGTEGVYWNQYDKVIPMTMQLDPSLVPDHGHVL</sequence>
<proteinExistence type="predicted"/>
<evidence type="ECO:0000313" key="1">
    <source>
        <dbReference type="EMBL" id="VVB04716.1"/>
    </source>
</evidence>
<evidence type="ECO:0000313" key="2">
    <source>
        <dbReference type="Proteomes" id="UP000489600"/>
    </source>
</evidence>
<dbReference type="EMBL" id="CABITT030000005">
    <property type="protein sequence ID" value="VVB04716.1"/>
    <property type="molecule type" value="Genomic_DNA"/>
</dbReference>